<dbReference type="PANTHER" id="PTHR42748:SF7">
    <property type="entry name" value="NMRA LIKE REDOX SENSOR 1-RELATED"/>
    <property type="match status" value="1"/>
</dbReference>
<dbReference type="eggNOG" id="COG0702">
    <property type="taxonomic scope" value="Bacteria"/>
</dbReference>
<dbReference type="SUPFAM" id="SSF51735">
    <property type="entry name" value="NAD(P)-binding Rossmann-fold domains"/>
    <property type="match status" value="1"/>
</dbReference>
<comment type="similarity">
    <text evidence="1">Belongs to the NmrA-type oxidoreductase family.</text>
</comment>
<keyword evidence="2" id="KW-0521">NADP</keyword>
<sequence length="304" mass="32088">MREAMAEKSETMLVLGATGQQGGATARALASDGRHVRALVRDEQSDKALDLASLGIELASGDFGDPASLERAMNDVHGVFCALPSSADAQYGLSDEDEVRFGLGVIDSAKRAGVRHLIYSSTIGASPDLGLGHYESKWRIEQHLRQSGVPFSIVRPAPFMELLLNPHFGLRQGVVTFFGAPDQIVQFIAVQDIGAIAAKLLVDSAHHLGITIDIAGDALSGNDIAAKISQATAQQAPYTQVPAEAAAQNPMLARLLQAMIDGKLAGQADLPLLRALHPGLLSFDQWLAAGHAEAIANLLPPPQT</sequence>
<dbReference type="PANTHER" id="PTHR42748">
    <property type="entry name" value="NITROGEN METABOLITE REPRESSION PROTEIN NMRA FAMILY MEMBER"/>
    <property type="match status" value="1"/>
</dbReference>
<dbReference type="AlphaFoldDB" id="B0T6P6"/>
<dbReference type="HOGENOM" id="CLU_007383_8_4_5"/>
<evidence type="ECO:0000313" key="4">
    <source>
        <dbReference type="EMBL" id="ABZ69663.1"/>
    </source>
</evidence>
<dbReference type="Gene3D" id="3.40.50.720">
    <property type="entry name" value="NAD(P)-binding Rossmann-like Domain"/>
    <property type="match status" value="1"/>
</dbReference>
<evidence type="ECO:0000259" key="3">
    <source>
        <dbReference type="Pfam" id="PF05368"/>
    </source>
</evidence>
<gene>
    <name evidence="4" type="ordered locus">Caul_0529</name>
</gene>
<accession>B0T6P6</accession>
<dbReference type="CDD" id="cd05251">
    <property type="entry name" value="NmrA_like_SDR_a"/>
    <property type="match status" value="1"/>
</dbReference>
<dbReference type="Pfam" id="PF05368">
    <property type="entry name" value="NmrA"/>
    <property type="match status" value="1"/>
</dbReference>
<feature type="domain" description="NmrA-like" evidence="3">
    <location>
        <begin position="9"/>
        <end position="251"/>
    </location>
</feature>
<dbReference type="STRING" id="366602.Caul_0529"/>
<reference evidence="4" key="1">
    <citation type="submission" date="2008-01" db="EMBL/GenBank/DDBJ databases">
        <title>Complete sequence of chromosome of Caulobacter sp. K31.</title>
        <authorList>
            <consortium name="US DOE Joint Genome Institute"/>
            <person name="Copeland A."/>
            <person name="Lucas S."/>
            <person name="Lapidus A."/>
            <person name="Barry K."/>
            <person name="Glavina del Rio T."/>
            <person name="Dalin E."/>
            <person name="Tice H."/>
            <person name="Pitluck S."/>
            <person name="Bruce D."/>
            <person name="Goodwin L."/>
            <person name="Thompson L.S."/>
            <person name="Brettin T."/>
            <person name="Detter J.C."/>
            <person name="Han C."/>
            <person name="Schmutz J."/>
            <person name="Larimer F."/>
            <person name="Land M."/>
            <person name="Hauser L."/>
            <person name="Kyrpides N."/>
            <person name="Kim E."/>
            <person name="Stephens C."/>
            <person name="Richardson P."/>
        </authorList>
    </citation>
    <scope>NUCLEOTIDE SEQUENCE [LARGE SCALE GENOMIC DNA]</scope>
    <source>
        <strain evidence="4">K31</strain>
    </source>
</reference>
<dbReference type="InterPro" id="IPR036291">
    <property type="entry name" value="NAD(P)-bd_dom_sf"/>
</dbReference>
<name>B0T6P6_CAUSK</name>
<dbReference type="EMBL" id="CP000927">
    <property type="protein sequence ID" value="ABZ69663.1"/>
    <property type="molecule type" value="Genomic_DNA"/>
</dbReference>
<evidence type="ECO:0000256" key="2">
    <source>
        <dbReference type="ARBA" id="ARBA00022857"/>
    </source>
</evidence>
<dbReference type="Gene3D" id="3.90.25.10">
    <property type="entry name" value="UDP-galactose 4-epimerase, domain 1"/>
    <property type="match status" value="1"/>
</dbReference>
<protein>
    <submittedName>
        <fullName evidence="4">NmrA family protein</fullName>
    </submittedName>
</protein>
<dbReference type="InterPro" id="IPR051164">
    <property type="entry name" value="NmrA-like_oxidored"/>
</dbReference>
<dbReference type="KEGG" id="cak:Caul_0529"/>
<organism evidence="4">
    <name type="scientific">Caulobacter sp. (strain K31)</name>
    <dbReference type="NCBI Taxonomy" id="366602"/>
    <lineage>
        <taxon>Bacteria</taxon>
        <taxon>Pseudomonadati</taxon>
        <taxon>Pseudomonadota</taxon>
        <taxon>Alphaproteobacteria</taxon>
        <taxon>Caulobacterales</taxon>
        <taxon>Caulobacteraceae</taxon>
        <taxon>Caulobacter</taxon>
    </lineage>
</organism>
<evidence type="ECO:0000256" key="1">
    <source>
        <dbReference type="ARBA" id="ARBA00006328"/>
    </source>
</evidence>
<dbReference type="InterPro" id="IPR008030">
    <property type="entry name" value="NmrA-like"/>
</dbReference>
<proteinExistence type="inferred from homology"/>